<feature type="compositionally biased region" description="Basic residues" evidence="1">
    <location>
        <begin position="229"/>
        <end position="239"/>
    </location>
</feature>
<feature type="compositionally biased region" description="Basic residues" evidence="1">
    <location>
        <begin position="288"/>
        <end position="305"/>
    </location>
</feature>
<dbReference type="InterPro" id="IPR036420">
    <property type="entry name" value="BRCT_dom_sf"/>
</dbReference>
<keyword evidence="4" id="KW-1185">Reference proteome</keyword>
<dbReference type="Gene3D" id="3.40.50.10190">
    <property type="entry name" value="BRCT domain"/>
    <property type="match status" value="1"/>
</dbReference>
<feature type="compositionally biased region" description="Pro residues" evidence="1">
    <location>
        <begin position="166"/>
        <end position="186"/>
    </location>
</feature>
<evidence type="ECO:0000256" key="1">
    <source>
        <dbReference type="SAM" id="MobiDB-lite"/>
    </source>
</evidence>
<evidence type="ECO:0000313" key="3">
    <source>
        <dbReference type="EMBL" id="KAF5348670.1"/>
    </source>
</evidence>
<proteinExistence type="predicted"/>
<feature type="compositionally biased region" description="Basic and acidic residues" evidence="1">
    <location>
        <begin position="401"/>
        <end position="412"/>
    </location>
</feature>
<feature type="compositionally biased region" description="Gly residues" evidence="1">
    <location>
        <begin position="377"/>
        <end position="391"/>
    </location>
</feature>
<accession>A0A8H5FT30</accession>
<dbReference type="OrthoDB" id="3358963at2759"/>
<feature type="region of interest" description="Disordered" evidence="1">
    <location>
        <begin position="284"/>
        <end position="307"/>
    </location>
</feature>
<dbReference type="SUPFAM" id="SSF52113">
    <property type="entry name" value="BRCT domain"/>
    <property type="match status" value="1"/>
</dbReference>
<feature type="region of interest" description="Disordered" evidence="1">
    <location>
        <begin position="224"/>
        <end position="257"/>
    </location>
</feature>
<feature type="compositionally biased region" description="Low complexity" evidence="1">
    <location>
        <begin position="605"/>
        <end position="629"/>
    </location>
</feature>
<dbReference type="Proteomes" id="UP000559256">
    <property type="component" value="Unassembled WGS sequence"/>
</dbReference>
<feature type="domain" description="BRCT" evidence="2">
    <location>
        <begin position="44"/>
        <end position="108"/>
    </location>
</feature>
<dbReference type="Pfam" id="PF16589">
    <property type="entry name" value="BRCT_2"/>
    <property type="match status" value="1"/>
</dbReference>
<feature type="region of interest" description="Disordered" evidence="1">
    <location>
        <begin position="134"/>
        <end position="189"/>
    </location>
</feature>
<evidence type="ECO:0000313" key="4">
    <source>
        <dbReference type="Proteomes" id="UP000559256"/>
    </source>
</evidence>
<comment type="caution">
    <text evidence="3">The sequence shown here is derived from an EMBL/GenBank/DDBJ whole genome shotgun (WGS) entry which is preliminary data.</text>
</comment>
<protein>
    <recommendedName>
        <fullName evidence="2">BRCT domain-containing protein</fullName>
    </recommendedName>
</protein>
<feature type="region of interest" description="Disordered" evidence="1">
    <location>
        <begin position="518"/>
        <end position="716"/>
    </location>
</feature>
<reference evidence="3 4" key="1">
    <citation type="journal article" date="2020" name="ISME J.">
        <title>Uncovering the hidden diversity of litter-decomposition mechanisms in mushroom-forming fungi.</title>
        <authorList>
            <person name="Floudas D."/>
            <person name="Bentzer J."/>
            <person name="Ahren D."/>
            <person name="Johansson T."/>
            <person name="Persson P."/>
            <person name="Tunlid A."/>
        </authorList>
    </citation>
    <scope>NUCLEOTIDE SEQUENCE [LARGE SCALE GENOMIC DNA]</scope>
    <source>
        <strain evidence="3 4">CBS 291.85</strain>
    </source>
</reference>
<sequence>MAPARTQRVHSHDLPADHVANPDLFIDPMLGSPLAIYIEKDVNDRDSLCTLVTKNGGSISQSYSGVPYIIVDPLKPSGQNLYRQYATKRGKIVLSYQWINECIEAGQLHTFHANWAGCKVTGNETASPIPAEIFSQPQTQPSPSTTVPDSHSQETVDVDPTSHQPQPQPHQPLAQIPPPPPPPQPIHPQVLHPTTVQELVQFQYPTMYGPTPIAVPGVPVSVPVSPSRSHLHTHAHTHPHPPQTWQASSIAPSQTQHQHIAPSQILHRATTYREDAWDGGYDHTHAHTHEHHAHTHPHTHPHTHTHAHEDDLNAAAGAYDYTRYREEEQTWVAQPQYYDPTAYDEAYNQSTAYIEESSDPSPQPAAATITVSASGAGSSGTGTASGAGAGDGAAPSTSTSIHEEQSEPPEKPRGRKRGRAAQTPAPPASSLVANRYPPARSPTPPTRVVKSTYGGNLFTAEDVEYLKKYIVYCREQGLVLSLREICERIAVKAPHHTFYSWRRYCNKKQIRLPGYVMASTEPNRGQSDSDVVASQGHGPGQDDTDVEMGVGVNEVDGRGHGHGRVSRHSQPHPHPNGPHHPHPHPHLHPPVAPHDIDLDPPQPQPQVGVQGPGQGQSQSQAQAQAVQSGLGPGPGPGSRGGPRQGQGTIQPLQPQHQPEDLDSHPRSQSQIPSQTQAQNDNQTQTQTQSQRTNSRIIRNRNRSPTPPRALYRSTTGKGVAFTDQDVTFLKRFMEYRKAQGKLDMVAFWKDVAAKAPHHSRASWMKYWRRHKHELDPSDTDDPPPQAPEKKMRYSREDDVLLAQYFRTKPEGTSDKIFQAFGRLVGVDLSLIFPFCYSLY</sequence>
<evidence type="ECO:0000259" key="2">
    <source>
        <dbReference type="PROSITE" id="PS50172"/>
    </source>
</evidence>
<feature type="region of interest" description="Disordered" evidence="1">
    <location>
        <begin position="372"/>
        <end position="448"/>
    </location>
</feature>
<dbReference type="PROSITE" id="PS50172">
    <property type="entry name" value="BRCT"/>
    <property type="match status" value="1"/>
</dbReference>
<feature type="compositionally biased region" description="Polar residues" evidence="1">
    <location>
        <begin position="520"/>
        <end position="529"/>
    </location>
</feature>
<feature type="compositionally biased region" description="Polar residues" evidence="1">
    <location>
        <begin position="245"/>
        <end position="257"/>
    </location>
</feature>
<dbReference type="SMART" id="SM00292">
    <property type="entry name" value="BRCT"/>
    <property type="match status" value="1"/>
</dbReference>
<dbReference type="EMBL" id="JAACJM010000085">
    <property type="protein sequence ID" value="KAF5348670.1"/>
    <property type="molecule type" value="Genomic_DNA"/>
</dbReference>
<name>A0A8H5FT30_9AGAR</name>
<feature type="compositionally biased region" description="Low complexity" evidence="1">
    <location>
        <begin position="673"/>
        <end position="696"/>
    </location>
</feature>
<dbReference type="CDD" id="cd00027">
    <property type="entry name" value="BRCT"/>
    <property type="match status" value="1"/>
</dbReference>
<feature type="compositionally biased region" description="Low complexity" evidence="1">
    <location>
        <begin position="135"/>
        <end position="146"/>
    </location>
</feature>
<organism evidence="3 4">
    <name type="scientific">Tetrapyrgos nigripes</name>
    <dbReference type="NCBI Taxonomy" id="182062"/>
    <lineage>
        <taxon>Eukaryota</taxon>
        <taxon>Fungi</taxon>
        <taxon>Dikarya</taxon>
        <taxon>Basidiomycota</taxon>
        <taxon>Agaricomycotina</taxon>
        <taxon>Agaricomycetes</taxon>
        <taxon>Agaricomycetidae</taxon>
        <taxon>Agaricales</taxon>
        <taxon>Marasmiineae</taxon>
        <taxon>Marasmiaceae</taxon>
        <taxon>Tetrapyrgos</taxon>
    </lineage>
</organism>
<feature type="compositionally biased region" description="Gly residues" evidence="1">
    <location>
        <begin position="630"/>
        <end position="644"/>
    </location>
</feature>
<dbReference type="AlphaFoldDB" id="A0A8H5FT30"/>
<feature type="compositionally biased region" description="Basic residues" evidence="1">
    <location>
        <begin position="560"/>
        <end position="587"/>
    </location>
</feature>
<dbReference type="InterPro" id="IPR001357">
    <property type="entry name" value="BRCT_dom"/>
</dbReference>
<gene>
    <name evidence="3" type="ORF">D9758_006809</name>
</gene>